<protein>
    <submittedName>
        <fullName evidence="1">Uncharacterized protein</fullName>
    </submittedName>
</protein>
<evidence type="ECO:0000313" key="2">
    <source>
        <dbReference type="Proteomes" id="UP001281761"/>
    </source>
</evidence>
<reference evidence="1 2" key="1">
    <citation type="journal article" date="2022" name="bioRxiv">
        <title>Genomics of Preaxostyla Flagellates Illuminates Evolutionary Transitions and the Path Towards Mitochondrial Loss.</title>
        <authorList>
            <person name="Novak L.V.F."/>
            <person name="Treitli S.C."/>
            <person name="Pyrih J."/>
            <person name="Halakuc P."/>
            <person name="Pipaliya S.V."/>
            <person name="Vacek V."/>
            <person name="Brzon O."/>
            <person name="Soukal P."/>
            <person name="Eme L."/>
            <person name="Dacks J.B."/>
            <person name="Karnkowska A."/>
            <person name="Elias M."/>
            <person name="Hampl V."/>
        </authorList>
    </citation>
    <scope>NUCLEOTIDE SEQUENCE [LARGE SCALE GENOMIC DNA]</scope>
    <source>
        <strain evidence="1">NAU3</strain>
        <tissue evidence="1">Gut</tissue>
    </source>
</reference>
<organism evidence="1 2">
    <name type="scientific">Blattamonas nauphoetae</name>
    <dbReference type="NCBI Taxonomy" id="2049346"/>
    <lineage>
        <taxon>Eukaryota</taxon>
        <taxon>Metamonada</taxon>
        <taxon>Preaxostyla</taxon>
        <taxon>Oxymonadida</taxon>
        <taxon>Blattamonas</taxon>
    </lineage>
</organism>
<sequence length="290" mass="33196">MSSEDPEYSPFLKWNPDDPFSVDSVAQPFVSLTSMVRNGYEFDQELVSKASAFLSSLKRHVNPLTESDVFLKAIGQDSPDPAAVILSTPHLRDLSLIDDQGVMNDIRFIFNRGVWISSTDGMRYLSPNSDTDSYSLRNLVLREVLIPMEPSLVQISHNLRLLSWNEEFKDTTELLTKIFEVGAFHQPTLDFICSSRIPMAFQSLLSEVEDEDTHQYIILLISDNINKWKYVGVETARRGRILLQTLEREGFIERLEQTLLLDKASEDGRCVRFFSFKIMNYLGVNSQQPE</sequence>
<evidence type="ECO:0000313" key="1">
    <source>
        <dbReference type="EMBL" id="KAK2943180.1"/>
    </source>
</evidence>
<name>A0ABQ9WYU8_9EUKA</name>
<comment type="caution">
    <text evidence="1">The sequence shown here is derived from an EMBL/GenBank/DDBJ whole genome shotgun (WGS) entry which is preliminary data.</text>
</comment>
<dbReference type="Proteomes" id="UP001281761">
    <property type="component" value="Unassembled WGS sequence"/>
</dbReference>
<dbReference type="EMBL" id="JARBJD010000358">
    <property type="protein sequence ID" value="KAK2943180.1"/>
    <property type="molecule type" value="Genomic_DNA"/>
</dbReference>
<keyword evidence="2" id="KW-1185">Reference proteome</keyword>
<gene>
    <name evidence="1" type="ORF">BLNAU_21908</name>
</gene>
<proteinExistence type="predicted"/>
<accession>A0ABQ9WYU8</accession>